<comment type="caution">
    <text evidence="1">The sequence shown here is derived from an EMBL/GenBank/DDBJ whole genome shotgun (WGS) entry which is preliminary data.</text>
</comment>
<evidence type="ECO:0000313" key="2">
    <source>
        <dbReference type="Proteomes" id="UP001165121"/>
    </source>
</evidence>
<name>A0A9W7DEY3_9STRA</name>
<reference evidence="1" key="1">
    <citation type="submission" date="2023-04" db="EMBL/GenBank/DDBJ databases">
        <title>Phytophthora fragariaefolia NBRC 109709.</title>
        <authorList>
            <person name="Ichikawa N."/>
            <person name="Sato H."/>
            <person name="Tonouchi N."/>
        </authorList>
    </citation>
    <scope>NUCLEOTIDE SEQUENCE</scope>
    <source>
        <strain evidence="1">NBRC 109709</strain>
    </source>
</reference>
<organism evidence="1 2">
    <name type="scientific">Phytophthora fragariaefolia</name>
    <dbReference type="NCBI Taxonomy" id="1490495"/>
    <lineage>
        <taxon>Eukaryota</taxon>
        <taxon>Sar</taxon>
        <taxon>Stramenopiles</taxon>
        <taxon>Oomycota</taxon>
        <taxon>Peronosporomycetes</taxon>
        <taxon>Peronosporales</taxon>
        <taxon>Peronosporaceae</taxon>
        <taxon>Phytophthora</taxon>
    </lineage>
</organism>
<proteinExistence type="predicted"/>
<dbReference type="Proteomes" id="UP001165121">
    <property type="component" value="Unassembled WGS sequence"/>
</dbReference>
<gene>
    <name evidence="1" type="ORF">Pfra01_002958000</name>
</gene>
<evidence type="ECO:0000313" key="1">
    <source>
        <dbReference type="EMBL" id="GMG15897.1"/>
    </source>
</evidence>
<protein>
    <submittedName>
        <fullName evidence="1">Unnamed protein product</fullName>
    </submittedName>
</protein>
<dbReference type="AlphaFoldDB" id="A0A9W7DEY3"/>
<sequence length="103" mass="11572">MHIIYANPPSREIEPDLTRNLYAAVLSTIGAPDLHEKKQVYLSSKFVSSSHDSYLSIDLMQNEVHGIHVRLHDQNRVQPTVLDGFDRELTCALGQSNELLEGS</sequence>
<accession>A0A9W7DEY3</accession>
<dbReference type="EMBL" id="BSXT01018908">
    <property type="protein sequence ID" value="GMG15897.1"/>
    <property type="molecule type" value="Genomic_DNA"/>
</dbReference>
<keyword evidence="2" id="KW-1185">Reference proteome</keyword>